<feature type="signal peptide" evidence="4">
    <location>
        <begin position="1"/>
        <end position="19"/>
    </location>
</feature>
<gene>
    <name evidence="7" type="ORF">ACFFR3_29525</name>
</gene>
<dbReference type="PANTHER" id="PTHR48267:SF1">
    <property type="entry name" value="BILIRUBIN OXIDASE"/>
    <property type="match status" value="1"/>
</dbReference>
<dbReference type="Proteomes" id="UP001589568">
    <property type="component" value="Unassembled WGS sequence"/>
</dbReference>
<evidence type="ECO:0000313" key="7">
    <source>
        <dbReference type="EMBL" id="MFB9473655.1"/>
    </source>
</evidence>
<dbReference type="SUPFAM" id="SSF49503">
    <property type="entry name" value="Cupredoxins"/>
    <property type="match status" value="3"/>
</dbReference>
<sequence length="501" mass="54716">MKRRTVLKAGLIAVPAASAAALGGAGLWWAGADLNTAGKVRFVNRLAIPPLAPSRRDGAGGRVFDLRASGGEHRFRAGRPTPTWGINGPYLAPTLRAARGETVTVRFRNDLPESTTLHWHGMHVPARMDGGPHQPVRPGATWSPTWTVDQPAATLWYHPHPHGRTALHVYRGLAGLFILDDPHPHGLPDRYGIDDIPVIVRDLNLTDHNELDERDREQGGVGIVGDLVTVNGTPAPYLPVTTQRVRLRLLNGSNARIYRFGFGSGRTFALVGTDGGLLAAPYETGHVQLSPGERAEIVVALRPGERDVLRSLPPETGLNLWDRRWTGGDDTLDVMELRAAPRLARSSPLPARLAEAPRLVTDPATPPVRRFELSGFTINGRSMDMNRVDFAVPQGGTEVWEVTAIDDAPHNFHVHDAQFQVVSVGGRLPPPELRGWKDTVHTPPGVPVRIALRFRGEPDPATPYMFHCHILNHEDQGLMGQFVVTAPGRSANRPPATHHEH</sequence>
<dbReference type="EMBL" id="JBHMCF010000035">
    <property type="protein sequence ID" value="MFB9473655.1"/>
    <property type="molecule type" value="Genomic_DNA"/>
</dbReference>
<keyword evidence="2" id="KW-0479">Metal-binding</keyword>
<evidence type="ECO:0000256" key="1">
    <source>
        <dbReference type="ARBA" id="ARBA00010609"/>
    </source>
</evidence>
<evidence type="ECO:0000256" key="3">
    <source>
        <dbReference type="ARBA" id="ARBA00023002"/>
    </source>
</evidence>
<feature type="domain" description="Plastocyanin-like" evidence="6">
    <location>
        <begin position="76"/>
        <end position="182"/>
    </location>
</feature>
<dbReference type="Pfam" id="PF07732">
    <property type="entry name" value="Cu-oxidase_3"/>
    <property type="match status" value="1"/>
</dbReference>
<dbReference type="PROSITE" id="PS00080">
    <property type="entry name" value="MULTICOPPER_OXIDASE2"/>
    <property type="match status" value="1"/>
</dbReference>
<keyword evidence="4" id="KW-0732">Signal</keyword>
<comment type="similarity">
    <text evidence="1">Belongs to the multicopper oxidase family.</text>
</comment>
<dbReference type="CDD" id="cd13867">
    <property type="entry name" value="CuRO_2_CueO_FtsP"/>
    <property type="match status" value="1"/>
</dbReference>
<keyword evidence="8" id="KW-1185">Reference proteome</keyword>
<evidence type="ECO:0000313" key="8">
    <source>
        <dbReference type="Proteomes" id="UP001589568"/>
    </source>
</evidence>
<dbReference type="Gene3D" id="2.60.40.420">
    <property type="entry name" value="Cupredoxins - blue copper proteins"/>
    <property type="match status" value="3"/>
</dbReference>
<evidence type="ECO:0000259" key="5">
    <source>
        <dbReference type="Pfam" id="PF07731"/>
    </source>
</evidence>
<protein>
    <submittedName>
        <fullName evidence="7">Multicopper oxidase family protein</fullName>
    </submittedName>
</protein>
<proteinExistence type="inferred from homology"/>
<dbReference type="Pfam" id="PF07731">
    <property type="entry name" value="Cu-oxidase_2"/>
    <property type="match status" value="1"/>
</dbReference>
<dbReference type="CDD" id="cd13890">
    <property type="entry name" value="CuRO_3_CueO_FtsP"/>
    <property type="match status" value="1"/>
</dbReference>
<dbReference type="PANTHER" id="PTHR48267">
    <property type="entry name" value="CUPREDOXIN SUPERFAMILY PROTEIN"/>
    <property type="match status" value="1"/>
</dbReference>
<evidence type="ECO:0000256" key="2">
    <source>
        <dbReference type="ARBA" id="ARBA00022723"/>
    </source>
</evidence>
<dbReference type="InterPro" id="IPR045087">
    <property type="entry name" value="Cu-oxidase_fam"/>
</dbReference>
<dbReference type="InterPro" id="IPR002355">
    <property type="entry name" value="Cu_oxidase_Cu_BS"/>
</dbReference>
<evidence type="ECO:0000259" key="6">
    <source>
        <dbReference type="Pfam" id="PF07732"/>
    </source>
</evidence>
<name>A0ABV5NTN8_9ACTN</name>
<comment type="caution">
    <text evidence="7">The sequence shown here is derived from an EMBL/GenBank/DDBJ whole genome shotgun (WGS) entry which is preliminary data.</text>
</comment>
<dbReference type="InterPro" id="IPR011707">
    <property type="entry name" value="Cu-oxidase-like_N"/>
</dbReference>
<feature type="domain" description="Plastocyanin-like" evidence="5">
    <location>
        <begin position="374"/>
        <end position="485"/>
    </location>
</feature>
<evidence type="ECO:0000256" key="4">
    <source>
        <dbReference type="SAM" id="SignalP"/>
    </source>
</evidence>
<organism evidence="7 8">
    <name type="scientific">Nonomuraea salmonea</name>
    <dbReference type="NCBI Taxonomy" id="46181"/>
    <lineage>
        <taxon>Bacteria</taxon>
        <taxon>Bacillati</taxon>
        <taxon>Actinomycetota</taxon>
        <taxon>Actinomycetes</taxon>
        <taxon>Streptosporangiales</taxon>
        <taxon>Streptosporangiaceae</taxon>
        <taxon>Nonomuraea</taxon>
    </lineage>
</organism>
<dbReference type="InterPro" id="IPR011706">
    <property type="entry name" value="Cu-oxidase_C"/>
</dbReference>
<accession>A0ABV5NTN8</accession>
<feature type="chain" id="PRO_5045887189" evidence="4">
    <location>
        <begin position="20"/>
        <end position="501"/>
    </location>
</feature>
<reference evidence="7 8" key="1">
    <citation type="submission" date="2024-09" db="EMBL/GenBank/DDBJ databases">
        <authorList>
            <person name="Sun Q."/>
            <person name="Mori K."/>
        </authorList>
    </citation>
    <scope>NUCLEOTIDE SEQUENCE [LARGE SCALE GENOMIC DNA]</scope>
    <source>
        <strain evidence="7 8">JCM 3324</strain>
    </source>
</reference>
<dbReference type="InterPro" id="IPR008972">
    <property type="entry name" value="Cupredoxin"/>
</dbReference>
<keyword evidence="3" id="KW-0560">Oxidoreductase</keyword>
<dbReference type="RefSeq" id="WP_364384416.1">
    <property type="nucleotide sequence ID" value="NZ_JBHMCF010000035.1"/>
</dbReference>
<dbReference type="CDD" id="cd04232">
    <property type="entry name" value="CuRO_1_CueO_FtsP"/>
    <property type="match status" value="1"/>
</dbReference>